<dbReference type="InterPro" id="IPR043128">
    <property type="entry name" value="Rev_trsase/Diguanyl_cyclase"/>
</dbReference>
<keyword evidence="8" id="KW-0539">Nucleus</keyword>
<evidence type="ECO:0000259" key="11">
    <source>
        <dbReference type="PROSITE" id="PS50173"/>
    </source>
</evidence>
<evidence type="ECO:0000256" key="5">
    <source>
        <dbReference type="ARBA" id="ARBA00022771"/>
    </source>
</evidence>
<dbReference type="Proteomes" id="UP001310594">
    <property type="component" value="Unassembled WGS sequence"/>
</dbReference>
<dbReference type="Pfam" id="PF11799">
    <property type="entry name" value="IMS_C"/>
    <property type="match status" value="1"/>
</dbReference>
<dbReference type="AlphaFoldDB" id="A0AAN7ZUS9"/>
<dbReference type="GO" id="GO:0009314">
    <property type="term" value="P:response to radiation"/>
    <property type="evidence" value="ECO:0007669"/>
    <property type="project" value="TreeGrafter"/>
</dbReference>
<evidence type="ECO:0000256" key="7">
    <source>
        <dbReference type="ARBA" id="ARBA00023204"/>
    </source>
</evidence>
<gene>
    <name evidence="13" type="primary">eso1</name>
    <name evidence="13" type="ORF">LTR97_012684</name>
</gene>
<sequence length="566" mass="63542">MDNPRGDSHQAPHAMSRFTHRDLRLMGRSSPKSPLRVIALIDFDAFYAQCETVRLDLAPEEPLAVQQWNAIIALNYAAREYGLKRGVSVDEAKLRCPHLRLQHVATWREGDTDWAYRPDVVQHMRTDKAALEPYRMESRKALDLVVRSLPQTSKVEKASIDEMFVDLSSQVHTVLIERYPCLSMPTQDTDHDSLPPPPSDELNWEGDHVLGDHPLRLDWDDVAFSIGADIVRDLRNNILKTLRYTTSAGIGPNKTLAKLGAGYRKPNQQTVITPYASPDFLSSLKYRKIRGLGRQLGEKVEAYFHGTTVADLLPVTLKDMQSKLGSETGLWLYNVIRGSEHSEVTARVQIQTMLSQKTFLPSVDGLQQASKWLRIFAAELYERVLELDKPTVRRRPQTLAVNHHINGRFGPTRSQQTVIPGGANFSADLLYTIAYDKLRDITSQEPSWPCAALGMSLSNFAELETQSASIKSFFSPQSEESSARSQHGCTKRRLSDVLPDSGVKKRFMEVSQPIETDSNAEHSHAADEPDVPTDTYLCPSCSKIIAALEVLEHLDWHVAIELQAKG</sequence>
<dbReference type="GO" id="GO:0006281">
    <property type="term" value="P:DNA repair"/>
    <property type="evidence" value="ECO:0007669"/>
    <property type="project" value="UniProtKB-KW"/>
</dbReference>
<evidence type="ECO:0000313" key="14">
    <source>
        <dbReference type="Proteomes" id="UP001310594"/>
    </source>
</evidence>
<dbReference type="GO" id="GO:0005634">
    <property type="term" value="C:nucleus"/>
    <property type="evidence" value="ECO:0007669"/>
    <property type="project" value="UniProtKB-SubCell"/>
</dbReference>
<dbReference type="Gene3D" id="3.40.1170.60">
    <property type="match status" value="1"/>
</dbReference>
<dbReference type="PANTHER" id="PTHR45873">
    <property type="entry name" value="DNA POLYMERASE ETA"/>
    <property type="match status" value="1"/>
</dbReference>
<dbReference type="Gene3D" id="3.30.1490.100">
    <property type="entry name" value="DNA polymerase, Y-family, little finger domain"/>
    <property type="match status" value="1"/>
</dbReference>
<dbReference type="GO" id="GO:0008270">
    <property type="term" value="F:zinc ion binding"/>
    <property type="evidence" value="ECO:0007669"/>
    <property type="project" value="UniProtKB-KW"/>
</dbReference>
<keyword evidence="13" id="KW-0548">Nucleotidyltransferase</keyword>
<dbReference type="GO" id="GO:0070987">
    <property type="term" value="P:error-free translesion synthesis"/>
    <property type="evidence" value="ECO:0007669"/>
    <property type="project" value="UniProtKB-ARBA"/>
</dbReference>
<name>A0AAN7ZUS9_9PEZI</name>
<dbReference type="InterPro" id="IPR017961">
    <property type="entry name" value="DNA_pol_Y-fam_little_finger"/>
</dbReference>
<dbReference type="InterPro" id="IPR036775">
    <property type="entry name" value="DNA_pol_Y-fam_lit_finger_sf"/>
</dbReference>
<keyword evidence="4" id="KW-0227">DNA damage</keyword>
<dbReference type="Pfam" id="PF00817">
    <property type="entry name" value="IMS"/>
    <property type="match status" value="1"/>
</dbReference>
<keyword evidence="6" id="KW-0862">Zinc</keyword>
<dbReference type="InterPro" id="IPR041298">
    <property type="entry name" value="UBZ3"/>
</dbReference>
<feature type="region of interest" description="Disordered" evidence="10">
    <location>
        <begin position="474"/>
        <end position="495"/>
    </location>
</feature>
<dbReference type="Gene3D" id="1.10.150.20">
    <property type="entry name" value="5' to 3' exonuclease, C-terminal subdomain"/>
    <property type="match status" value="1"/>
</dbReference>
<dbReference type="PROSITE" id="PS51907">
    <property type="entry name" value="ZF_UBZ3"/>
    <property type="match status" value="1"/>
</dbReference>
<dbReference type="Pfam" id="PF21704">
    <property type="entry name" value="POLH-Rev1_HhH"/>
    <property type="match status" value="1"/>
</dbReference>
<keyword evidence="2 13" id="KW-0808">Transferase</keyword>
<dbReference type="PIRSF" id="PIRSF036603">
    <property type="entry name" value="DPol_eta"/>
    <property type="match status" value="1"/>
</dbReference>
<dbReference type="EMBL" id="JAVRQU010000029">
    <property type="protein sequence ID" value="KAK5689685.1"/>
    <property type="molecule type" value="Genomic_DNA"/>
</dbReference>
<dbReference type="Gene3D" id="3.30.70.270">
    <property type="match status" value="1"/>
</dbReference>
<comment type="subcellular location">
    <subcellularLocation>
        <location evidence="1">Nucleus</location>
    </subcellularLocation>
</comment>
<dbReference type="GO" id="GO:0003684">
    <property type="term" value="F:damaged DNA binding"/>
    <property type="evidence" value="ECO:0007669"/>
    <property type="project" value="InterPro"/>
</dbReference>
<dbReference type="GO" id="GO:0005657">
    <property type="term" value="C:replication fork"/>
    <property type="evidence" value="ECO:0007669"/>
    <property type="project" value="TreeGrafter"/>
</dbReference>
<dbReference type="PANTHER" id="PTHR45873:SF1">
    <property type="entry name" value="DNA POLYMERASE ETA"/>
    <property type="match status" value="1"/>
</dbReference>
<reference evidence="13" key="1">
    <citation type="submission" date="2023-08" db="EMBL/GenBank/DDBJ databases">
        <title>Black Yeasts Isolated from many extreme environments.</title>
        <authorList>
            <person name="Coleine C."/>
            <person name="Stajich J.E."/>
            <person name="Selbmann L."/>
        </authorList>
    </citation>
    <scope>NUCLEOTIDE SEQUENCE</scope>
    <source>
        <strain evidence="13">CCFEE 5810</strain>
    </source>
</reference>
<dbReference type="Pfam" id="PF18439">
    <property type="entry name" value="zf_UBZ"/>
    <property type="match status" value="1"/>
</dbReference>
<evidence type="ECO:0000256" key="10">
    <source>
        <dbReference type="SAM" id="MobiDB-lite"/>
    </source>
</evidence>
<dbReference type="PROSITE" id="PS50173">
    <property type="entry name" value="UMUC"/>
    <property type="match status" value="1"/>
</dbReference>
<evidence type="ECO:0000256" key="6">
    <source>
        <dbReference type="ARBA" id="ARBA00022833"/>
    </source>
</evidence>
<feature type="domain" description="UmuC" evidence="11">
    <location>
        <begin position="38"/>
        <end position="293"/>
    </location>
</feature>
<evidence type="ECO:0000256" key="1">
    <source>
        <dbReference type="ARBA" id="ARBA00004123"/>
    </source>
</evidence>
<evidence type="ECO:0000256" key="9">
    <source>
        <dbReference type="ARBA" id="ARBA00044975"/>
    </source>
</evidence>
<evidence type="ECO:0000256" key="4">
    <source>
        <dbReference type="ARBA" id="ARBA00022763"/>
    </source>
</evidence>
<feature type="domain" description="UBZ3-type" evidence="12">
    <location>
        <begin position="531"/>
        <end position="565"/>
    </location>
</feature>
<dbReference type="InterPro" id="IPR043502">
    <property type="entry name" value="DNA/RNA_pol_sf"/>
</dbReference>
<dbReference type="GO" id="GO:0042276">
    <property type="term" value="P:error-prone translesion synthesis"/>
    <property type="evidence" value="ECO:0007669"/>
    <property type="project" value="TreeGrafter"/>
</dbReference>
<accession>A0AAN7ZUS9</accession>
<dbReference type="FunFam" id="3.40.1170.60:FF:000008">
    <property type="entry name" value="DNA polymerase eta subunit"/>
    <property type="match status" value="1"/>
</dbReference>
<dbReference type="GO" id="GO:0035861">
    <property type="term" value="C:site of double-strand break"/>
    <property type="evidence" value="ECO:0007669"/>
    <property type="project" value="TreeGrafter"/>
</dbReference>
<keyword evidence="3" id="KW-0479">Metal-binding</keyword>
<evidence type="ECO:0000256" key="8">
    <source>
        <dbReference type="ARBA" id="ARBA00023242"/>
    </source>
</evidence>
<dbReference type="FunFam" id="1.10.150.20:FF:000014">
    <property type="entry name" value="Polymerase (DNA directed), eta"/>
    <property type="match status" value="1"/>
</dbReference>
<keyword evidence="5" id="KW-0863">Zinc-finger</keyword>
<dbReference type="GO" id="GO:0007064">
    <property type="term" value="P:mitotic sister chromatid cohesion"/>
    <property type="evidence" value="ECO:0007669"/>
    <property type="project" value="UniProtKB-ARBA"/>
</dbReference>
<protein>
    <recommendedName>
        <fullName evidence="9">DNA polymerase eta</fullName>
    </recommendedName>
</protein>
<dbReference type="SUPFAM" id="SSF56672">
    <property type="entry name" value="DNA/RNA polymerases"/>
    <property type="match status" value="1"/>
</dbReference>
<dbReference type="GO" id="GO:0003887">
    <property type="term" value="F:DNA-directed DNA polymerase activity"/>
    <property type="evidence" value="ECO:0007669"/>
    <property type="project" value="TreeGrafter"/>
</dbReference>
<keyword evidence="7" id="KW-0234">DNA repair</keyword>
<organism evidence="13 14">
    <name type="scientific">Elasticomyces elasticus</name>
    <dbReference type="NCBI Taxonomy" id="574655"/>
    <lineage>
        <taxon>Eukaryota</taxon>
        <taxon>Fungi</taxon>
        <taxon>Dikarya</taxon>
        <taxon>Ascomycota</taxon>
        <taxon>Pezizomycotina</taxon>
        <taxon>Dothideomycetes</taxon>
        <taxon>Dothideomycetidae</taxon>
        <taxon>Mycosphaerellales</taxon>
        <taxon>Teratosphaeriaceae</taxon>
        <taxon>Elasticomyces</taxon>
    </lineage>
</organism>
<dbReference type="InterPro" id="IPR001126">
    <property type="entry name" value="UmuC"/>
</dbReference>
<evidence type="ECO:0000256" key="2">
    <source>
        <dbReference type="ARBA" id="ARBA00022679"/>
    </source>
</evidence>
<dbReference type="SUPFAM" id="SSF100879">
    <property type="entry name" value="Lesion bypass DNA polymerase (Y-family), little finger domain"/>
    <property type="match status" value="1"/>
</dbReference>
<feature type="compositionally biased region" description="Polar residues" evidence="10">
    <location>
        <begin position="474"/>
        <end position="488"/>
    </location>
</feature>
<evidence type="ECO:0000313" key="13">
    <source>
        <dbReference type="EMBL" id="KAK5689685.1"/>
    </source>
</evidence>
<evidence type="ECO:0000256" key="3">
    <source>
        <dbReference type="ARBA" id="ARBA00022723"/>
    </source>
</evidence>
<proteinExistence type="predicted"/>
<comment type="caution">
    <text evidence="13">The sequence shown here is derived from an EMBL/GenBank/DDBJ whole genome shotgun (WGS) entry which is preliminary data.</text>
</comment>
<dbReference type="InterPro" id="IPR052230">
    <property type="entry name" value="DNA_polymerase_eta"/>
</dbReference>
<evidence type="ECO:0000259" key="12">
    <source>
        <dbReference type="PROSITE" id="PS51907"/>
    </source>
</evidence>